<dbReference type="InterPro" id="IPR036390">
    <property type="entry name" value="WH_DNA-bd_sf"/>
</dbReference>
<dbReference type="InterPro" id="IPR003118">
    <property type="entry name" value="Pointed_dom"/>
</dbReference>
<dbReference type="RefSeq" id="NP_001122332.1">
    <property type="nucleotide sequence ID" value="NM_001128860.1"/>
</dbReference>
<feature type="region of interest" description="Disordered" evidence="6">
    <location>
        <begin position="459"/>
        <end position="516"/>
    </location>
</feature>
<dbReference type="SUPFAM" id="SSF47769">
    <property type="entry name" value="SAM/Pointed domain"/>
    <property type="match status" value="1"/>
</dbReference>
<dbReference type="PROSITE" id="PS50061">
    <property type="entry name" value="ETS_DOMAIN_3"/>
    <property type="match status" value="1"/>
</dbReference>
<dbReference type="AlphaFoldDB" id="Q4H3K2"/>
<dbReference type="SMART" id="SM00413">
    <property type="entry name" value="ETS"/>
    <property type="match status" value="1"/>
</dbReference>
<dbReference type="SMART" id="SM00251">
    <property type="entry name" value="SAM_PNT"/>
    <property type="match status" value="1"/>
</dbReference>
<feature type="region of interest" description="Disordered" evidence="6">
    <location>
        <begin position="528"/>
        <end position="576"/>
    </location>
</feature>
<accession>A0A1W2VRS3</accession>
<dbReference type="SUPFAM" id="SSF46785">
    <property type="entry name" value="Winged helix' DNA-binding domain"/>
    <property type="match status" value="1"/>
</dbReference>
<evidence type="ECO:0000313" key="9">
    <source>
        <dbReference type="EMBL" id="BAE06425.1"/>
    </source>
</evidence>
<keyword evidence="3 5" id="KW-0238">DNA-binding</keyword>
<feature type="domain" description="ETS" evidence="7">
    <location>
        <begin position="347"/>
        <end position="427"/>
    </location>
</feature>
<reference evidence="9" key="1">
    <citation type="journal article" date="2003" name="Dev. Genes Evol.">
        <title>Genomewide surveys of developmentally relevant genes in Ciona intestinalis.</title>
        <authorList>
            <person name="Satou Y."/>
            <person name="Satoh N."/>
        </authorList>
    </citation>
    <scope>NUCLEOTIDE SEQUENCE</scope>
</reference>
<dbReference type="GO" id="GO:0003700">
    <property type="term" value="F:DNA-binding transcription factor activity"/>
    <property type="evidence" value="ECO:0007669"/>
    <property type="project" value="InterPro"/>
</dbReference>
<dbReference type="InterPro" id="IPR046328">
    <property type="entry name" value="ETS_fam"/>
</dbReference>
<evidence type="ECO:0000259" key="8">
    <source>
        <dbReference type="PROSITE" id="PS51433"/>
    </source>
</evidence>
<dbReference type="PROSITE" id="PS00346">
    <property type="entry name" value="ETS_DOMAIN_2"/>
    <property type="match status" value="1"/>
</dbReference>
<dbReference type="InterPro" id="IPR000418">
    <property type="entry name" value="Ets_dom"/>
</dbReference>
<dbReference type="InterPro" id="IPR036388">
    <property type="entry name" value="WH-like_DNA-bd_sf"/>
</dbReference>
<dbReference type="Pfam" id="PF00178">
    <property type="entry name" value="Ets"/>
    <property type="match status" value="1"/>
</dbReference>
<evidence type="ECO:0000256" key="5">
    <source>
        <dbReference type="RuleBase" id="RU004019"/>
    </source>
</evidence>
<dbReference type="PROSITE" id="PS00345">
    <property type="entry name" value="ETS_DOMAIN_1"/>
    <property type="match status" value="1"/>
</dbReference>
<dbReference type="EMBL" id="AB210420">
    <property type="protein sequence ID" value="BAE06425.1"/>
    <property type="molecule type" value="mRNA"/>
</dbReference>
<accession>Q4H3K2</accession>
<dbReference type="Gene3D" id="1.10.10.10">
    <property type="entry name" value="Winged helix-like DNA-binding domain superfamily/Winged helix DNA-binding domain"/>
    <property type="match status" value="1"/>
</dbReference>
<dbReference type="GO" id="GO:0043565">
    <property type="term" value="F:sequence-specific DNA binding"/>
    <property type="evidence" value="ECO:0007669"/>
    <property type="project" value="InterPro"/>
</dbReference>
<dbReference type="PANTHER" id="PTHR11849:SF304">
    <property type="entry name" value="DNA-BINDING PROTEIN D-ETS-3"/>
    <property type="match status" value="1"/>
</dbReference>
<feature type="compositionally biased region" description="Low complexity" evidence="6">
    <location>
        <begin position="464"/>
        <end position="477"/>
    </location>
</feature>
<reference evidence="9" key="2">
    <citation type="journal article" date="2004" name="Development">
        <title>Gene expression profiles of transcription factors and signaling molecules in the ascidian embryo: towards a comprehensive understanding of gene networks.</title>
        <authorList>
            <person name="Imai K.S."/>
            <person name="Hino K."/>
            <person name="Yagi K."/>
            <person name="Satoh N."/>
            <person name="Satou Y."/>
        </authorList>
    </citation>
    <scope>NUCLEOTIDE SEQUENCE</scope>
</reference>
<comment type="subcellular location">
    <subcellularLocation>
        <location evidence="1 5">Nucleus</location>
    </subcellularLocation>
</comment>
<dbReference type="CTD" id="692446"/>
<feature type="domain" description="PNT" evidence="8">
    <location>
        <begin position="199"/>
        <end position="285"/>
    </location>
</feature>
<dbReference type="PANTHER" id="PTHR11849">
    <property type="entry name" value="ETS"/>
    <property type="match status" value="1"/>
</dbReference>
<dbReference type="Pfam" id="PF02198">
    <property type="entry name" value="SAM_PNT"/>
    <property type="match status" value="1"/>
</dbReference>
<organism evidence="9">
    <name type="scientific">Ciona intestinalis</name>
    <name type="common">Transparent sea squirt</name>
    <name type="synonym">Ascidia intestinalis</name>
    <dbReference type="NCBI Taxonomy" id="7719"/>
    <lineage>
        <taxon>Eukaryota</taxon>
        <taxon>Metazoa</taxon>
        <taxon>Chordata</taxon>
        <taxon>Tunicata</taxon>
        <taxon>Ascidiacea</taxon>
        <taxon>Phlebobranchia</taxon>
        <taxon>Cionidae</taxon>
        <taxon>Ciona</taxon>
    </lineage>
</organism>
<evidence type="ECO:0000256" key="2">
    <source>
        <dbReference type="ARBA" id="ARBA00005562"/>
    </source>
</evidence>
<protein>
    <submittedName>
        <fullName evidence="9">Transcription factor protein</fullName>
    </submittedName>
</protein>
<dbReference type="FunFam" id="1.10.10.10:FF:000343">
    <property type="entry name" value="Ets at 65A, isoform C"/>
    <property type="match status" value="1"/>
</dbReference>
<evidence type="ECO:0000256" key="4">
    <source>
        <dbReference type="ARBA" id="ARBA00023242"/>
    </source>
</evidence>
<keyword evidence="4 5" id="KW-0539">Nucleus</keyword>
<sequence length="659" mass="72647">MTQTVPDTSAYVKEALSLVCEDNSLFDVFQHSPTFKPSNETRSLLLKEIPSPSNVIPSSPSVLTSLSSTSSVSSSASSPAIMGTSPGFPMNPMADMESYNAQFYPSWGQQQAGSPMMQTYDSTTNYATPPLNYPCNAMYGVKTERCDGAGFDQVNPQAAGHPLPQRSLHPNKISNGSTFPTAPASGTPGEDPRSTTDGFSTSEENKKNKRVLVPADPLIWSPCHVTAWLEWVVNEYGLHHIDLTKFSSVTGTELCRMNVEDLTRYTTRYNSEVLVQHLKFLKQAALHQLPVIKSEKLGTMSSPLTIEDYRAIYQGSESSGEKLSVEETYNLLGPLCSRLCKQGGGQIQLWQFLLELLSDPANATCITWEGTSGEFKMVDPDEVARRWGERKSKPNMNYDKMSRALRYYYDKNIMTKVHGKRYAYKFDFHGLAQAIQVTNNSDRYGYTYTQTPRLPSYAESMKNSYSTSDTESSSAPSFHLPTPDDSVFPQHPFSSSGHLPPQIYPPHSSEYNERHSWSEHSASGYYSNGYEAPPSGGEISSARSTSSAGGSAGDFPDTPYNFHPPNNFAPYTVPPQNISSNPVTTSYYSTPGQFAPSSYETPYSSTMTSHNMTSQPMTSPTNMYTCGQEAYSVAPAGSLQQNAYHKPLEQINIDSGVLY</sequence>
<reference evidence="9" key="3">
    <citation type="submission" date="2005-04" db="EMBL/GenBank/DDBJ databases">
        <title>Expressed genes in Ciona intestinalis.</title>
        <authorList>
            <person name="Satou Y."/>
        </authorList>
    </citation>
    <scope>NUCLEOTIDE SEQUENCE</scope>
</reference>
<dbReference type="InterPro" id="IPR013761">
    <property type="entry name" value="SAM/pointed_sf"/>
</dbReference>
<evidence type="ECO:0000256" key="6">
    <source>
        <dbReference type="SAM" id="MobiDB-lite"/>
    </source>
</evidence>
<evidence type="ECO:0000256" key="1">
    <source>
        <dbReference type="ARBA" id="ARBA00004123"/>
    </source>
</evidence>
<name>Q4H3K2_CIOIN</name>
<proteinExistence type="evidence at transcript level"/>
<dbReference type="OrthoDB" id="10067219at2759"/>
<dbReference type="KEGG" id="cin:445717"/>
<evidence type="ECO:0000259" key="7">
    <source>
        <dbReference type="PROSITE" id="PS50061"/>
    </source>
</evidence>
<comment type="similarity">
    <text evidence="2 5">Belongs to the ETS family.</text>
</comment>
<feature type="region of interest" description="Disordered" evidence="6">
    <location>
        <begin position="154"/>
        <end position="207"/>
    </location>
</feature>
<dbReference type="PROSITE" id="PS51433">
    <property type="entry name" value="PNT"/>
    <property type="match status" value="1"/>
</dbReference>
<dbReference type="GO" id="GO:0006357">
    <property type="term" value="P:regulation of transcription by RNA polymerase II"/>
    <property type="evidence" value="ECO:0007669"/>
    <property type="project" value="InterPro"/>
</dbReference>
<dbReference type="Gene3D" id="1.10.150.50">
    <property type="entry name" value="Transcription Factor, Ets-1"/>
    <property type="match status" value="1"/>
</dbReference>
<feature type="compositionally biased region" description="Low complexity" evidence="6">
    <location>
        <begin position="535"/>
        <end position="549"/>
    </location>
</feature>
<evidence type="ECO:0000256" key="3">
    <source>
        <dbReference type="ARBA" id="ARBA00023125"/>
    </source>
</evidence>
<dbReference type="GO" id="GO:0005634">
    <property type="term" value="C:nucleus"/>
    <property type="evidence" value="ECO:0007669"/>
    <property type="project" value="UniProtKB-SubCell"/>
</dbReference>
<dbReference type="FunFam" id="1.10.150.50:FF:000134">
    <property type="entry name" value="ets protein isoform X1"/>
    <property type="match status" value="1"/>
</dbReference>
<dbReference type="GeneID" id="445717"/>
<dbReference type="PRINTS" id="PR00454">
    <property type="entry name" value="ETSDOMAIN"/>
</dbReference>
<gene>
    <name evidence="9" type="primary">Ci-Fli/ERG3</name>
</gene>